<evidence type="ECO:0000256" key="3">
    <source>
        <dbReference type="ARBA" id="ARBA00022598"/>
    </source>
</evidence>
<keyword evidence="3 10" id="KW-0436">Ligase</keyword>
<comment type="caution">
    <text evidence="12">The sequence shown here is derived from an EMBL/GenBank/DDBJ whole genome shotgun (WGS) entry which is preliminary data.</text>
</comment>
<dbReference type="EMBL" id="JAEKNQ010000013">
    <property type="protein sequence ID" value="MBJ7602010.1"/>
    <property type="molecule type" value="Genomic_DNA"/>
</dbReference>
<keyword evidence="4 10" id="KW-0547">Nucleotide-binding</keyword>
<dbReference type="GO" id="GO:0070681">
    <property type="term" value="P:glutaminyl-tRNAGln biosynthesis via transamidation"/>
    <property type="evidence" value="ECO:0007669"/>
    <property type="project" value="TreeGrafter"/>
</dbReference>
<dbReference type="PANTHER" id="PTHR11659:SF0">
    <property type="entry name" value="GLUTAMYL-TRNA(GLN) AMIDOTRANSFERASE SUBUNIT B, MITOCHONDRIAL"/>
    <property type="match status" value="1"/>
</dbReference>
<comment type="catalytic activity">
    <reaction evidence="8 10">
        <text>L-aspartyl-tRNA(Asn) + L-glutamine + ATP + H2O = L-asparaginyl-tRNA(Asn) + L-glutamate + ADP + phosphate + 2 H(+)</text>
        <dbReference type="Rhea" id="RHEA:14513"/>
        <dbReference type="Rhea" id="RHEA-COMP:9674"/>
        <dbReference type="Rhea" id="RHEA-COMP:9677"/>
        <dbReference type="ChEBI" id="CHEBI:15377"/>
        <dbReference type="ChEBI" id="CHEBI:15378"/>
        <dbReference type="ChEBI" id="CHEBI:29985"/>
        <dbReference type="ChEBI" id="CHEBI:30616"/>
        <dbReference type="ChEBI" id="CHEBI:43474"/>
        <dbReference type="ChEBI" id="CHEBI:58359"/>
        <dbReference type="ChEBI" id="CHEBI:78515"/>
        <dbReference type="ChEBI" id="CHEBI:78516"/>
        <dbReference type="ChEBI" id="CHEBI:456216"/>
    </reaction>
</comment>
<keyword evidence="5 10" id="KW-0067">ATP-binding</keyword>
<dbReference type="Pfam" id="PF02637">
    <property type="entry name" value="GatB_Yqey"/>
    <property type="match status" value="1"/>
</dbReference>
<keyword evidence="6 10" id="KW-0648">Protein biosynthesis</keyword>
<sequence>MPLSDWEPVIGMEVHVQLATRTKMFCGCSSDYLAAPPNGNVCPVCLGLPGVLPTANESAVEKVVKAAVALQCEVAEHTKFDRKNYFYPDLPKGYQISQYDLPIARGGSLLVGERTVRITRVHLEEDTGKLLHAGDALHSAEESLVDLNRAGVPLMEVVSEPDLHSAEAARDYAIELRDLFRAVGVSEADMEKGQLRAEANVSVRKVGESALGVKTELKNINSFRALQRAVAHEIERQVDVLEEGGQVVQETRGWSEAQQRTFTQRSKEEAHDYRYFPEPDLPPLHLDSGWVSHLRQALPELPARKRERFRSQYRLSESDARLFVEDPDRSRLLEETVAAGAEARITANWIIAADPKLGPAHLAELLRLIEQAVINRDQGREVQREAEASGRQPQEVVQALGLAQVSDEAALAGVIEEVIAAQPQAVADFRAGRQQAVGALLGAVKERTGGTANLKVASRLLRDRLSQ</sequence>
<evidence type="ECO:0000259" key="11">
    <source>
        <dbReference type="SMART" id="SM00845"/>
    </source>
</evidence>
<protein>
    <recommendedName>
        <fullName evidence="10">Aspartyl/glutamyl-tRNA(Asn/Gln) amidotransferase subunit B</fullName>
        <shortName evidence="10">Asp/Glu-ADT subunit B</shortName>
        <ecNumber evidence="10">6.3.5.-</ecNumber>
    </recommendedName>
</protein>
<evidence type="ECO:0000256" key="6">
    <source>
        <dbReference type="ARBA" id="ARBA00022917"/>
    </source>
</evidence>
<evidence type="ECO:0000256" key="1">
    <source>
        <dbReference type="ARBA" id="ARBA00005306"/>
    </source>
</evidence>
<dbReference type="SUPFAM" id="SSF55931">
    <property type="entry name" value="Glutamine synthetase/guanido kinase"/>
    <property type="match status" value="1"/>
</dbReference>
<dbReference type="Gene3D" id="1.10.150.380">
    <property type="entry name" value="GatB domain, N-terminal subdomain"/>
    <property type="match status" value="1"/>
</dbReference>
<dbReference type="Pfam" id="PF02934">
    <property type="entry name" value="GatB_N"/>
    <property type="match status" value="1"/>
</dbReference>
<dbReference type="InterPro" id="IPR014746">
    <property type="entry name" value="Gln_synth/guanido_kin_cat_dom"/>
</dbReference>
<proteinExistence type="inferred from homology"/>
<comment type="function">
    <text evidence="7 10">Allows the formation of correctly charged Asn-tRNA(Asn) or Gln-tRNA(Gln) through the transamidation of misacylated Asp-tRNA(Asn) or Glu-tRNA(Gln) in organisms which lack either or both of asparaginyl-tRNA or glutaminyl-tRNA synthetases. The reaction takes place in the presence of glutamine and ATP through an activated phospho-Asp-tRNA(Asn) or phospho-Glu-tRNA(Gln).</text>
</comment>
<dbReference type="PROSITE" id="PS01234">
    <property type="entry name" value="GATB"/>
    <property type="match status" value="1"/>
</dbReference>
<gene>
    <name evidence="10 12" type="primary">gatB</name>
    <name evidence="12" type="ORF">JF888_02240</name>
</gene>
<evidence type="ECO:0000256" key="5">
    <source>
        <dbReference type="ARBA" id="ARBA00022840"/>
    </source>
</evidence>
<name>A0A934KH50_9BACT</name>
<dbReference type="EC" id="6.3.5.-" evidence="10"/>
<dbReference type="InterPro" id="IPR003789">
    <property type="entry name" value="Asn/Gln_tRNA_amidoTrase-B-like"/>
</dbReference>
<reference evidence="12 13" key="1">
    <citation type="submission" date="2020-10" db="EMBL/GenBank/DDBJ databases">
        <title>Ca. Dormibacterota MAGs.</title>
        <authorList>
            <person name="Montgomery K."/>
        </authorList>
    </citation>
    <scope>NUCLEOTIDE SEQUENCE [LARGE SCALE GENOMIC DNA]</scope>
    <source>
        <strain evidence="12">SC8811_S16_3</strain>
    </source>
</reference>
<dbReference type="RefSeq" id="WP_338176399.1">
    <property type="nucleotide sequence ID" value="NZ_JAEKNQ010000013.1"/>
</dbReference>
<dbReference type="GO" id="GO:0005524">
    <property type="term" value="F:ATP binding"/>
    <property type="evidence" value="ECO:0007669"/>
    <property type="project" value="UniProtKB-KW"/>
</dbReference>
<organism evidence="12 13">
    <name type="scientific">Candidatus Dormiibacter inghamiae</name>
    <dbReference type="NCBI Taxonomy" id="3127013"/>
    <lineage>
        <taxon>Bacteria</taxon>
        <taxon>Bacillati</taxon>
        <taxon>Candidatus Dormiibacterota</taxon>
        <taxon>Candidatus Dormibacteria</taxon>
        <taxon>Candidatus Dormibacterales</taxon>
        <taxon>Candidatus Dormibacteraceae</taxon>
        <taxon>Candidatus Dormiibacter</taxon>
    </lineage>
</organism>
<comment type="subunit">
    <text evidence="2 10">Heterotrimer of A, B and C subunits.</text>
</comment>
<dbReference type="Proteomes" id="UP000620075">
    <property type="component" value="Unassembled WGS sequence"/>
</dbReference>
<evidence type="ECO:0000256" key="9">
    <source>
        <dbReference type="ARBA" id="ARBA00047913"/>
    </source>
</evidence>
<comment type="similarity">
    <text evidence="1 10">Belongs to the GatB/GatE family. GatB subfamily.</text>
</comment>
<evidence type="ECO:0000256" key="2">
    <source>
        <dbReference type="ARBA" id="ARBA00011123"/>
    </source>
</evidence>
<evidence type="ECO:0000256" key="4">
    <source>
        <dbReference type="ARBA" id="ARBA00022741"/>
    </source>
</evidence>
<accession>A0A934KH50</accession>
<dbReference type="SMART" id="SM00845">
    <property type="entry name" value="GatB_Yqey"/>
    <property type="match status" value="1"/>
</dbReference>
<dbReference type="InterPro" id="IPR017959">
    <property type="entry name" value="Asn/Gln-tRNA_amidoTrfase_suB/E"/>
</dbReference>
<dbReference type="NCBIfam" id="TIGR00133">
    <property type="entry name" value="gatB"/>
    <property type="match status" value="1"/>
</dbReference>
<feature type="domain" description="Asn/Gln amidotransferase" evidence="11">
    <location>
        <begin position="331"/>
        <end position="465"/>
    </location>
</feature>
<dbReference type="InterPro" id="IPR023168">
    <property type="entry name" value="GatB_Yqey_C_2"/>
</dbReference>
<dbReference type="GO" id="GO:0006412">
    <property type="term" value="P:translation"/>
    <property type="evidence" value="ECO:0007669"/>
    <property type="project" value="UniProtKB-UniRule"/>
</dbReference>
<dbReference type="GO" id="GO:0050567">
    <property type="term" value="F:glutaminyl-tRNA synthase (glutamine-hydrolyzing) activity"/>
    <property type="evidence" value="ECO:0007669"/>
    <property type="project" value="UniProtKB-UniRule"/>
</dbReference>
<dbReference type="HAMAP" id="MF_00121">
    <property type="entry name" value="GatB"/>
    <property type="match status" value="1"/>
</dbReference>
<dbReference type="InterPro" id="IPR006075">
    <property type="entry name" value="Asn/Gln-tRNA_Trfase_suB/E_cat"/>
</dbReference>
<dbReference type="PANTHER" id="PTHR11659">
    <property type="entry name" value="GLUTAMYL-TRNA GLN AMIDOTRANSFERASE SUBUNIT B MITOCHONDRIAL AND PROKARYOTIC PET112-RELATED"/>
    <property type="match status" value="1"/>
</dbReference>
<evidence type="ECO:0000256" key="7">
    <source>
        <dbReference type="ARBA" id="ARBA00024799"/>
    </source>
</evidence>
<dbReference type="NCBIfam" id="NF004014">
    <property type="entry name" value="PRK05477.1-4"/>
    <property type="match status" value="1"/>
</dbReference>
<evidence type="ECO:0000256" key="10">
    <source>
        <dbReference type="HAMAP-Rule" id="MF_00121"/>
    </source>
</evidence>
<dbReference type="NCBIfam" id="NF004012">
    <property type="entry name" value="PRK05477.1-2"/>
    <property type="match status" value="1"/>
</dbReference>
<dbReference type="InterPro" id="IPR018027">
    <property type="entry name" value="Asn/Gln_amidotransferase"/>
</dbReference>
<dbReference type="InterPro" id="IPR042114">
    <property type="entry name" value="GatB_C_1"/>
</dbReference>
<dbReference type="SUPFAM" id="SSF89095">
    <property type="entry name" value="GatB/YqeY motif"/>
    <property type="match status" value="1"/>
</dbReference>
<comment type="catalytic activity">
    <reaction evidence="9 10">
        <text>L-glutamyl-tRNA(Gln) + L-glutamine + ATP + H2O = L-glutaminyl-tRNA(Gln) + L-glutamate + ADP + phosphate + H(+)</text>
        <dbReference type="Rhea" id="RHEA:17521"/>
        <dbReference type="Rhea" id="RHEA-COMP:9681"/>
        <dbReference type="Rhea" id="RHEA-COMP:9684"/>
        <dbReference type="ChEBI" id="CHEBI:15377"/>
        <dbReference type="ChEBI" id="CHEBI:15378"/>
        <dbReference type="ChEBI" id="CHEBI:29985"/>
        <dbReference type="ChEBI" id="CHEBI:30616"/>
        <dbReference type="ChEBI" id="CHEBI:43474"/>
        <dbReference type="ChEBI" id="CHEBI:58359"/>
        <dbReference type="ChEBI" id="CHEBI:78520"/>
        <dbReference type="ChEBI" id="CHEBI:78521"/>
        <dbReference type="ChEBI" id="CHEBI:456216"/>
    </reaction>
</comment>
<evidence type="ECO:0000313" key="13">
    <source>
        <dbReference type="Proteomes" id="UP000620075"/>
    </source>
</evidence>
<dbReference type="Gene3D" id="1.10.10.410">
    <property type="match status" value="1"/>
</dbReference>
<dbReference type="InterPro" id="IPR017958">
    <property type="entry name" value="Gln-tRNA_amidoTrfase_suB_CS"/>
</dbReference>
<evidence type="ECO:0000313" key="12">
    <source>
        <dbReference type="EMBL" id="MBJ7602010.1"/>
    </source>
</evidence>
<dbReference type="InterPro" id="IPR004413">
    <property type="entry name" value="GatB"/>
</dbReference>
<evidence type="ECO:0000256" key="8">
    <source>
        <dbReference type="ARBA" id="ARBA00047380"/>
    </source>
</evidence>
<dbReference type="AlphaFoldDB" id="A0A934KH50"/>